<dbReference type="Proteomes" id="UP001190700">
    <property type="component" value="Unassembled WGS sequence"/>
</dbReference>
<dbReference type="AlphaFoldDB" id="A0AAE0G915"/>
<keyword evidence="5" id="KW-1185">Reference proteome</keyword>
<feature type="repeat" description="WD" evidence="3">
    <location>
        <begin position="99"/>
        <end position="140"/>
    </location>
</feature>
<evidence type="ECO:0000256" key="2">
    <source>
        <dbReference type="ARBA" id="ARBA00022737"/>
    </source>
</evidence>
<dbReference type="InterPro" id="IPR015943">
    <property type="entry name" value="WD40/YVTN_repeat-like_dom_sf"/>
</dbReference>
<dbReference type="InterPro" id="IPR001680">
    <property type="entry name" value="WD40_rpt"/>
</dbReference>
<evidence type="ECO:0000256" key="3">
    <source>
        <dbReference type="PROSITE-ProRule" id="PRU00221"/>
    </source>
</evidence>
<dbReference type="Gene3D" id="2.130.10.10">
    <property type="entry name" value="YVTN repeat-like/Quinoprotein amine dehydrogenase"/>
    <property type="match status" value="2"/>
</dbReference>
<evidence type="ECO:0000256" key="1">
    <source>
        <dbReference type="ARBA" id="ARBA00022574"/>
    </source>
</evidence>
<dbReference type="CDD" id="cd00200">
    <property type="entry name" value="WD40"/>
    <property type="match status" value="1"/>
</dbReference>
<dbReference type="PANTHER" id="PTHR22848">
    <property type="entry name" value="WD40 REPEAT PROTEIN"/>
    <property type="match status" value="1"/>
</dbReference>
<dbReference type="PROSITE" id="PS50082">
    <property type="entry name" value="WD_REPEATS_2"/>
    <property type="match status" value="4"/>
</dbReference>
<gene>
    <name evidence="4" type="ORF">CYMTET_18045</name>
</gene>
<dbReference type="Pfam" id="PF00400">
    <property type="entry name" value="WD40"/>
    <property type="match status" value="6"/>
</dbReference>
<protein>
    <submittedName>
        <fullName evidence="4">Uncharacterized protein</fullName>
    </submittedName>
</protein>
<dbReference type="InterPro" id="IPR045184">
    <property type="entry name" value="SMU1"/>
</dbReference>
<feature type="repeat" description="WD" evidence="3">
    <location>
        <begin position="142"/>
        <end position="183"/>
    </location>
</feature>
<dbReference type="InterPro" id="IPR036322">
    <property type="entry name" value="WD40_repeat_dom_sf"/>
</dbReference>
<dbReference type="EMBL" id="LGRX02008297">
    <property type="protein sequence ID" value="KAK3273729.1"/>
    <property type="molecule type" value="Genomic_DNA"/>
</dbReference>
<dbReference type="PROSITE" id="PS50294">
    <property type="entry name" value="WD_REPEATS_REGION"/>
    <property type="match status" value="4"/>
</dbReference>
<dbReference type="SMART" id="SM00320">
    <property type="entry name" value="WD40"/>
    <property type="match status" value="7"/>
</dbReference>
<proteinExistence type="predicted"/>
<reference evidence="4 5" key="1">
    <citation type="journal article" date="2015" name="Genome Biol. Evol.">
        <title>Comparative Genomics of a Bacterivorous Green Alga Reveals Evolutionary Causalities and Consequences of Phago-Mixotrophic Mode of Nutrition.</title>
        <authorList>
            <person name="Burns J.A."/>
            <person name="Paasch A."/>
            <person name="Narechania A."/>
            <person name="Kim E."/>
        </authorList>
    </citation>
    <scope>NUCLEOTIDE SEQUENCE [LARGE SCALE GENOMIC DNA]</scope>
    <source>
        <strain evidence="4 5">PLY_AMNH</strain>
    </source>
</reference>
<dbReference type="GO" id="GO:0000398">
    <property type="term" value="P:mRNA splicing, via spliceosome"/>
    <property type="evidence" value="ECO:0007669"/>
    <property type="project" value="InterPro"/>
</dbReference>
<keyword evidence="2" id="KW-0677">Repeat</keyword>
<evidence type="ECO:0000313" key="4">
    <source>
        <dbReference type="EMBL" id="KAK3273729.1"/>
    </source>
</evidence>
<dbReference type="SUPFAM" id="SSF50978">
    <property type="entry name" value="WD40 repeat-like"/>
    <property type="match status" value="1"/>
</dbReference>
<evidence type="ECO:0000313" key="5">
    <source>
        <dbReference type="Proteomes" id="UP001190700"/>
    </source>
</evidence>
<dbReference type="InterPro" id="IPR020472">
    <property type="entry name" value="WD40_PAC1"/>
</dbReference>
<comment type="caution">
    <text evidence="4">The sequence shown here is derived from an EMBL/GenBank/DDBJ whole genome shotgun (WGS) entry which is preliminary data.</text>
</comment>
<organism evidence="4 5">
    <name type="scientific">Cymbomonas tetramitiformis</name>
    <dbReference type="NCBI Taxonomy" id="36881"/>
    <lineage>
        <taxon>Eukaryota</taxon>
        <taxon>Viridiplantae</taxon>
        <taxon>Chlorophyta</taxon>
        <taxon>Pyramimonadophyceae</taxon>
        <taxon>Pyramimonadales</taxon>
        <taxon>Pyramimonadaceae</taxon>
        <taxon>Cymbomonas</taxon>
    </lineage>
</organism>
<keyword evidence="1 3" id="KW-0853">WD repeat</keyword>
<dbReference type="PRINTS" id="PR00320">
    <property type="entry name" value="GPROTEINBRPT"/>
</dbReference>
<accession>A0AAE0G915</accession>
<sequence>MSLVSSWSTKCEYEDVHRNGITDMVLSESGKHLYTAGGDCVVTRWETKNLHTAIADYLGHELPVLCLALSVTEDVLFTGSEDRTIRCWNVATVACLQTYKGHELPVMALALSRCRSTLWSASCDATIREWDVVKGECRRVLSDGHTKRIECLTLSRSGDVLISGGFDGQIVGWKVEVDDSTEETVPPQATGVRLGSTPAYEVAVISIELHSNGHDLYVGYKDGLIRQWEVSKCAKSKCVQDFKGHTRMVTGLRISADSTRLHSVSLDKTFCIWDTGLTDEGQGQCTLLQTCYGHMGQITELVLNNEGRVAYTCAHDRSIREWFAELKMVQIDEKKPQRRASAIKFRKLAVAADLSDGK</sequence>
<feature type="repeat" description="WD" evidence="3">
    <location>
        <begin position="242"/>
        <end position="274"/>
    </location>
</feature>
<feature type="repeat" description="WD" evidence="3">
    <location>
        <begin position="57"/>
        <end position="98"/>
    </location>
</feature>
<name>A0AAE0G915_9CHLO</name>